<dbReference type="AlphaFoldDB" id="A0A0D8BMN4"/>
<dbReference type="InterPro" id="IPR000424">
    <property type="entry name" value="Primosome_PriB/ssb"/>
</dbReference>
<reference evidence="3 4" key="2">
    <citation type="journal article" date="2016" name="Genome Announc.">
        <title>Permanent Draft Genome Sequences for Two Variants of Frankia sp. Strain CpI1, the First Frankia Strain Isolated from Root Nodules of Comptonia peregrina.</title>
        <authorList>
            <person name="Oshone R."/>
            <person name="Hurst S.G.IV."/>
            <person name="Abebe-Akele F."/>
            <person name="Simpson S."/>
            <person name="Morris K."/>
            <person name="Thomas W.K."/>
            <person name="Tisa L.S."/>
        </authorList>
    </citation>
    <scope>NUCLEOTIDE SEQUENCE [LARGE SCALE GENOMIC DNA]</scope>
    <source>
        <strain evidence="4">CpI1-S</strain>
    </source>
</reference>
<dbReference type="SUPFAM" id="SSF50249">
    <property type="entry name" value="Nucleic acid-binding proteins"/>
    <property type="match status" value="1"/>
</dbReference>
<dbReference type="Pfam" id="PF00436">
    <property type="entry name" value="SSB"/>
    <property type="match status" value="1"/>
</dbReference>
<name>A0A0D8BMN4_9ACTN</name>
<dbReference type="PROSITE" id="PS50935">
    <property type="entry name" value="SSB"/>
    <property type="match status" value="1"/>
</dbReference>
<comment type="caution">
    <text evidence="3">The sequence shown here is derived from an EMBL/GenBank/DDBJ whole genome shotgun (WGS) entry which is preliminary data.</text>
</comment>
<evidence type="ECO:0000313" key="4">
    <source>
        <dbReference type="Proteomes" id="UP000032545"/>
    </source>
</evidence>
<proteinExistence type="predicted"/>
<accession>A0A0D8BMN4</accession>
<dbReference type="GO" id="GO:0003697">
    <property type="term" value="F:single-stranded DNA binding"/>
    <property type="evidence" value="ECO:0007669"/>
    <property type="project" value="InterPro"/>
</dbReference>
<sequence length="67" mass="7466">MLDTTITLVGNLVEDPEHRTTTNGASVCSFRLASTPRRFDRSENRWVDGATSHRLYHSSGSSPYDVP</sequence>
<evidence type="ECO:0000256" key="1">
    <source>
        <dbReference type="ARBA" id="ARBA00023125"/>
    </source>
</evidence>
<evidence type="ECO:0000256" key="2">
    <source>
        <dbReference type="PROSITE-ProRule" id="PRU00252"/>
    </source>
</evidence>
<reference evidence="4" key="1">
    <citation type="submission" date="2015-02" db="EMBL/GenBank/DDBJ databases">
        <title>Draft Genome of Frankia sp. CpI1-S.</title>
        <authorList>
            <person name="Oshone R.T."/>
            <person name="Ngom M."/>
            <person name="Ghodhbane-Gtari F."/>
            <person name="Gtari M."/>
            <person name="Morris K."/>
            <person name="Thomas K."/>
            <person name="Sen A."/>
            <person name="Tisa L.S."/>
        </authorList>
    </citation>
    <scope>NUCLEOTIDE SEQUENCE [LARGE SCALE GENOMIC DNA]</scope>
    <source>
        <strain evidence="4">CpI1-S</strain>
    </source>
</reference>
<evidence type="ECO:0000313" key="3">
    <source>
        <dbReference type="EMBL" id="KJE25406.1"/>
    </source>
</evidence>
<keyword evidence="4" id="KW-1185">Reference proteome</keyword>
<organism evidence="3 4">
    <name type="scientific">Frankia torreyi</name>
    <dbReference type="NCBI Taxonomy" id="1856"/>
    <lineage>
        <taxon>Bacteria</taxon>
        <taxon>Bacillati</taxon>
        <taxon>Actinomycetota</taxon>
        <taxon>Actinomycetes</taxon>
        <taxon>Frankiales</taxon>
        <taxon>Frankiaceae</taxon>
        <taxon>Frankia</taxon>
    </lineage>
</organism>
<dbReference type="InterPro" id="IPR012340">
    <property type="entry name" value="NA-bd_OB-fold"/>
</dbReference>
<keyword evidence="1 2" id="KW-0238">DNA-binding</keyword>
<protein>
    <submittedName>
        <fullName evidence="3">Single-strand binding protein</fullName>
    </submittedName>
</protein>
<dbReference type="Gene3D" id="2.40.50.140">
    <property type="entry name" value="Nucleic acid-binding proteins"/>
    <property type="match status" value="1"/>
</dbReference>
<gene>
    <name evidence="3" type="ORF">FF36_00019</name>
</gene>
<dbReference type="PATRIC" id="fig|1502723.3.peg.20"/>
<dbReference type="EMBL" id="JYFN01000001">
    <property type="protein sequence ID" value="KJE25406.1"/>
    <property type="molecule type" value="Genomic_DNA"/>
</dbReference>
<dbReference type="CDD" id="cd04496">
    <property type="entry name" value="SSB_OBF"/>
    <property type="match status" value="1"/>
</dbReference>
<dbReference type="RefSeq" id="WP_044882865.1">
    <property type="nucleotide sequence ID" value="NZ_JYFN01000001.1"/>
</dbReference>
<dbReference type="Proteomes" id="UP000032545">
    <property type="component" value="Unassembled WGS sequence"/>
</dbReference>